<feature type="transmembrane region" description="Helical" evidence="14">
    <location>
        <begin position="466"/>
        <end position="485"/>
    </location>
</feature>
<comment type="subcellular location">
    <subcellularLocation>
        <location evidence="3">Endomembrane system</location>
        <topology evidence="3">Multi-pass membrane protein</topology>
    </subcellularLocation>
</comment>
<feature type="transmembrane region" description="Helical" evidence="14">
    <location>
        <begin position="435"/>
        <end position="454"/>
    </location>
</feature>
<comment type="cofactor">
    <cofactor evidence="1">
        <name>Mn(2+)</name>
        <dbReference type="ChEBI" id="CHEBI:29035"/>
    </cofactor>
</comment>
<protein>
    <submittedName>
        <fullName evidence="15">Oligosaccharyl transferase STT3 subunit superfamily</fullName>
    </submittedName>
</protein>
<organism evidence="15">
    <name type="scientific">mine drainage metagenome</name>
    <dbReference type="NCBI Taxonomy" id="410659"/>
    <lineage>
        <taxon>unclassified sequences</taxon>
        <taxon>metagenomes</taxon>
        <taxon>ecological metagenomes</taxon>
    </lineage>
</organism>
<evidence type="ECO:0000256" key="9">
    <source>
        <dbReference type="ARBA" id="ARBA00022723"/>
    </source>
</evidence>
<feature type="transmembrane region" description="Helical" evidence="14">
    <location>
        <begin position="524"/>
        <end position="544"/>
    </location>
</feature>
<accession>T1AQ65</accession>
<comment type="pathway">
    <text evidence="4">Protein modification; protein glycosylation.</text>
</comment>
<proteinExistence type="inferred from homology"/>
<evidence type="ECO:0000256" key="6">
    <source>
        <dbReference type="ARBA" id="ARBA00022676"/>
    </source>
</evidence>
<dbReference type="GO" id="GO:0046872">
    <property type="term" value="F:metal ion binding"/>
    <property type="evidence" value="ECO:0007669"/>
    <property type="project" value="UniProtKB-KW"/>
</dbReference>
<comment type="caution">
    <text evidence="15">The sequence shown here is derived from an EMBL/GenBank/DDBJ whole genome shotgun (WGS) entry which is preliminary data.</text>
</comment>
<comment type="similarity">
    <text evidence="5">Belongs to the STT3 family.</text>
</comment>
<feature type="transmembrane region" description="Helical" evidence="14">
    <location>
        <begin position="355"/>
        <end position="374"/>
    </location>
</feature>
<evidence type="ECO:0000313" key="15">
    <source>
        <dbReference type="EMBL" id="EQD42879.1"/>
    </source>
</evidence>
<keyword evidence="8 14" id="KW-0812">Transmembrane</keyword>
<evidence type="ECO:0000256" key="5">
    <source>
        <dbReference type="ARBA" id="ARBA00010810"/>
    </source>
</evidence>
<comment type="cofactor">
    <cofactor evidence="2">
        <name>Mg(2+)</name>
        <dbReference type="ChEBI" id="CHEBI:18420"/>
    </cofactor>
</comment>
<evidence type="ECO:0000256" key="14">
    <source>
        <dbReference type="SAM" id="Phobius"/>
    </source>
</evidence>
<evidence type="ECO:0000256" key="1">
    <source>
        <dbReference type="ARBA" id="ARBA00001936"/>
    </source>
</evidence>
<feature type="transmembrane region" description="Helical" evidence="14">
    <location>
        <begin position="318"/>
        <end position="335"/>
    </location>
</feature>
<keyword evidence="6" id="KW-0328">Glycosyltransferase</keyword>
<feature type="transmembrane region" description="Helical" evidence="14">
    <location>
        <begin position="200"/>
        <end position="221"/>
    </location>
</feature>
<evidence type="ECO:0000256" key="8">
    <source>
        <dbReference type="ARBA" id="ARBA00022692"/>
    </source>
</evidence>
<feature type="transmembrane region" description="Helical" evidence="14">
    <location>
        <begin position="285"/>
        <end position="306"/>
    </location>
</feature>
<keyword evidence="11 14" id="KW-1133">Transmembrane helix</keyword>
<feature type="transmembrane region" description="Helical" evidence="14">
    <location>
        <begin position="257"/>
        <end position="273"/>
    </location>
</feature>
<evidence type="ECO:0000256" key="4">
    <source>
        <dbReference type="ARBA" id="ARBA00004922"/>
    </source>
</evidence>
<feature type="transmembrane region" description="Helical" evidence="14">
    <location>
        <begin position="233"/>
        <end position="251"/>
    </location>
</feature>
<reference evidence="15" key="1">
    <citation type="submission" date="2013-08" db="EMBL/GenBank/DDBJ databases">
        <authorList>
            <person name="Mendez C."/>
            <person name="Richter M."/>
            <person name="Ferrer M."/>
            <person name="Sanchez J."/>
        </authorList>
    </citation>
    <scope>NUCLEOTIDE SEQUENCE</scope>
</reference>
<keyword evidence="12 14" id="KW-0472">Membrane</keyword>
<dbReference type="GO" id="GO:0004576">
    <property type="term" value="F:oligosaccharyl transferase activity"/>
    <property type="evidence" value="ECO:0007669"/>
    <property type="project" value="InterPro"/>
</dbReference>
<evidence type="ECO:0000256" key="10">
    <source>
        <dbReference type="ARBA" id="ARBA00022842"/>
    </source>
</evidence>
<sequence length="814" mass="90116">MEGLEGLDNPDIGALDEAKEEVEEAIAGEPMGSDKPAKGARQHLGEDVVESFAKRHSLYMLIVAVAAVFIIGIFLRTTMLHFQGFFEPDGFYHYAVMLQAVHNGFAIPLVNKLSGSPTHYPVTEPAGLYYVTLIPYYFLRFAGLSVYDIERGMPVLFGLLDIAATYFIVKRMVNNNYVAVLAMALVAASGGDIARTAALVYRGDGFITIFLLVALLFIFEALRIDDAHDRRKYYYIIAAVAVLGIGTVVWNGAPFTIVVYMLAMLFLVVYGFVKANRALLRDATIMSAALIVTYIIQHIWMSLYFIRGSQAFSSWHFFLFYLPVTIGAALAYYVVEKRNSNAILTLLAGNMKSRIYLFAFAAFVFIAIISAVFYSYLVGIAGGGGLVTAHSTLTKSIQELTPPTYGFLWASFNLELFLAPFTLLFYVLFTGHYSLLPMVGTLIGILLFAAMVLYRKRVFTAKHSDEYFIIILAYFAATMYLQANAVRFNSLVAVPIAILSAMSLYTMGRFVYDRRMVLYNKFKMVNLYYALVFIAVVLIVYYTYLGSSTFAQADGIDQSFLNATVWMRNNTPSNATFLTIWPDGSVIEGWGNRTSLTDSVGGQNGALIAGFADFLFNDSVDTQYLYSVGKPDYILARPYWFTLSGGIAEEGSVNTTGFGLQVMNALPPIYNSTTNTNYYEFISSNIKSLLIMHIAANGTKSIGAYIGAPNGTSYDPINRVLFYNEQSGAFAFSNISDKYVNYTLFVPYISNSSGVSISSGILLGPKLLNSNFFKLVMLCTDASACPYDNRNVTLTPVYVNPDARIYKVTYLNSS</sequence>
<dbReference type="Gene3D" id="3.40.50.12610">
    <property type="match status" value="1"/>
</dbReference>
<dbReference type="PANTHER" id="PTHR13872">
    <property type="entry name" value="DOLICHYL-DIPHOSPHOOLIGOSACCHARIDE--PROTEIN GLYCOSYLTRANSFERASE SUBUNIT"/>
    <property type="match status" value="1"/>
</dbReference>
<dbReference type="InterPro" id="IPR003674">
    <property type="entry name" value="Oligo_trans_STT3"/>
</dbReference>
<dbReference type="GO" id="GO:0016020">
    <property type="term" value="C:membrane"/>
    <property type="evidence" value="ECO:0007669"/>
    <property type="project" value="InterPro"/>
</dbReference>
<evidence type="ECO:0000256" key="3">
    <source>
        <dbReference type="ARBA" id="ARBA00004127"/>
    </source>
</evidence>
<dbReference type="AlphaFoldDB" id="T1AQ65"/>
<dbReference type="EMBL" id="AUZZ01007311">
    <property type="protein sequence ID" value="EQD42879.1"/>
    <property type="molecule type" value="Genomic_DNA"/>
</dbReference>
<feature type="transmembrane region" description="Helical" evidence="14">
    <location>
        <begin position="176"/>
        <end position="194"/>
    </location>
</feature>
<gene>
    <name evidence="15" type="ORF">B2A_10133</name>
</gene>
<keyword evidence="10" id="KW-0460">Magnesium</keyword>
<reference evidence="15" key="2">
    <citation type="journal article" date="2014" name="ISME J.">
        <title>Microbial stratification in low pH oxic and suboxic macroscopic growths along an acid mine drainage.</title>
        <authorList>
            <person name="Mendez-Garcia C."/>
            <person name="Mesa V."/>
            <person name="Sprenger R.R."/>
            <person name="Richter M."/>
            <person name="Diez M.S."/>
            <person name="Solano J."/>
            <person name="Bargiela R."/>
            <person name="Golyshina O.V."/>
            <person name="Manteca A."/>
            <person name="Ramos J.L."/>
            <person name="Gallego J.R."/>
            <person name="Llorente I."/>
            <person name="Martins Dos Santos V.A."/>
            <person name="Jensen O.N."/>
            <person name="Pelaez A.I."/>
            <person name="Sanchez J."/>
            <person name="Ferrer M."/>
        </authorList>
    </citation>
    <scope>NUCLEOTIDE SEQUENCE</scope>
</reference>
<dbReference type="UniPathway" id="UPA00378"/>
<feature type="transmembrane region" description="Helical" evidence="14">
    <location>
        <begin position="491"/>
        <end position="512"/>
    </location>
</feature>
<feature type="transmembrane region" description="Helical" evidence="14">
    <location>
        <begin position="122"/>
        <end position="139"/>
    </location>
</feature>
<name>T1AQ65_9ZZZZ</name>
<keyword evidence="13" id="KW-0464">Manganese</keyword>
<feature type="transmembrane region" description="Helical" evidence="14">
    <location>
        <begin position="58"/>
        <end position="79"/>
    </location>
</feature>
<keyword evidence="7 15" id="KW-0808">Transferase</keyword>
<evidence type="ECO:0000256" key="2">
    <source>
        <dbReference type="ARBA" id="ARBA00001946"/>
    </source>
</evidence>
<evidence type="ECO:0000256" key="11">
    <source>
        <dbReference type="ARBA" id="ARBA00022989"/>
    </source>
</evidence>
<evidence type="ECO:0000256" key="12">
    <source>
        <dbReference type="ARBA" id="ARBA00023136"/>
    </source>
</evidence>
<evidence type="ECO:0000256" key="13">
    <source>
        <dbReference type="ARBA" id="ARBA00023211"/>
    </source>
</evidence>
<dbReference type="GO" id="GO:0012505">
    <property type="term" value="C:endomembrane system"/>
    <property type="evidence" value="ECO:0007669"/>
    <property type="project" value="UniProtKB-SubCell"/>
</dbReference>
<evidence type="ECO:0000256" key="7">
    <source>
        <dbReference type="ARBA" id="ARBA00022679"/>
    </source>
</evidence>
<dbReference type="PANTHER" id="PTHR13872:SF1">
    <property type="entry name" value="DOLICHYL-DIPHOSPHOOLIGOSACCHARIDE--PROTEIN GLYCOSYLTRANSFERASE SUBUNIT STT3B"/>
    <property type="match status" value="1"/>
</dbReference>
<keyword evidence="9" id="KW-0479">Metal-binding</keyword>